<gene>
    <name evidence="1" type="ORF">ILYODFUR_014288</name>
</gene>
<sequence>MFLQTGSNINILQWPGKNPNLKLIKYLWRELKISVKAARPSILKDFKLRPKSKIFVSSDERNILHVCHVPAWLVVKLQTGLLTASSQQLIFSCFSSGQFCGLHTLIFAPSRNSPT</sequence>
<accession>A0ABV0SMD3</accession>
<dbReference type="EMBL" id="JAHRIQ010001198">
    <property type="protein sequence ID" value="MEQ2221291.1"/>
    <property type="molecule type" value="Genomic_DNA"/>
</dbReference>
<reference evidence="1 2" key="1">
    <citation type="submission" date="2021-06" db="EMBL/GenBank/DDBJ databases">
        <authorList>
            <person name="Palmer J.M."/>
        </authorList>
    </citation>
    <scope>NUCLEOTIDE SEQUENCE [LARGE SCALE GENOMIC DNA]</scope>
    <source>
        <strain evidence="2">if_2019</strain>
        <tissue evidence="1">Muscle</tissue>
    </source>
</reference>
<dbReference type="Proteomes" id="UP001482620">
    <property type="component" value="Unassembled WGS sequence"/>
</dbReference>
<comment type="caution">
    <text evidence="1">The sequence shown here is derived from an EMBL/GenBank/DDBJ whole genome shotgun (WGS) entry which is preliminary data.</text>
</comment>
<keyword evidence="2" id="KW-1185">Reference proteome</keyword>
<proteinExistence type="predicted"/>
<protein>
    <submittedName>
        <fullName evidence="1">Uncharacterized protein</fullName>
    </submittedName>
</protein>
<organism evidence="1 2">
    <name type="scientific">Ilyodon furcidens</name>
    <name type="common">goldbreast splitfin</name>
    <dbReference type="NCBI Taxonomy" id="33524"/>
    <lineage>
        <taxon>Eukaryota</taxon>
        <taxon>Metazoa</taxon>
        <taxon>Chordata</taxon>
        <taxon>Craniata</taxon>
        <taxon>Vertebrata</taxon>
        <taxon>Euteleostomi</taxon>
        <taxon>Actinopterygii</taxon>
        <taxon>Neopterygii</taxon>
        <taxon>Teleostei</taxon>
        <taxon>Neoteleostei</taxon>
        <taxon>Acanthomorphata</taxon>
        <taxon>Ovalentaria</taxon>
        <taxon>Atherinomorphae</taxon>
        <taxon>Cyprinodontiformes</taxon>
        <taxon>Goodeidae</taxon>
        <taxon>Ilyodon</taxon>
    </lineage>
</organism>
<name>A0ABV0SMD3_9TELE</name>
<evidence type="ECO:0000313" key="1">
    <source>
        <dbReference type="EMBL" id="MEQ2221291.1"/>
    </source>
</evidence>
<evidence type="ECO:0000313" key="2">
    <source>
        <dbReference type="Proteomes" id="UP001482620"/>
    </source>
</evidence>